<name>A0ABQ7GLD4_DUNSA</name>
<protein>
    <recommendedName>
        <fullName evidence="3">Encoded protein</fullName>
    </recommendedName>
</protein>
<comment type="caution">
    <text evidence="1">The sequence shown here is derived from an EMBL/GenBank/DDBJ whole genome shotgun (WGS) entry which is preliminary data.</text>
</comment>
<evidence type="ECO:0008006" key="3">
    <source>
        <dbReference type="Google" id="ProtNLM"/>
    </source>
</evidence>
<sequence length="114" mass="13024">MALHYTPKGLRLLCPCLLLMRLGVRRRVRYHAGTSFEIRGLFYPTSFEKSEGNISKDSRRLSCSRVKNLPLSSLDHLPARFQCTLHLATWCFFSSIVYHLQGLSPRGDLLAQNS</sequence>
<organism evidence="1 2">
    <name type="scientific">Dunaliella salina</name>
    <name type="common">Green alga</name>
    <name type="synonym">Protococcus salinus</name>
    <dbReference type="NCBI Taxonomy" id="3046"/>
    <lineage>
        <taxon>Eukaryota</taxon>
        <taxon>Viridiplantae</taxon>
        <taxon>Chlorophyta</taxon>
        <taxon>core chlorophytes</taxon>
        <taxon>Chlorophyceae</taxon>
        <taxon>CS clade</taxon>
        <taxon>Chlamydomonadales</taxon>
        <taxon>Dunaliellaceae</taxon>
        <taxon>Dunaliella</taxon>
    </lineage>
</organism>
<evidence type="ECO:0000313" key="1">
    <source>
        <dbReference type="EMBL" id="KAF5835420.1"/>
    </source>
</evidence>
<dbReference type="EMBL" id="MU069706">
    <property type="protein sequence ID" value="KAF5835420.1"/>
    <property type="molecule type" value="Genomic_DNA"/>
</dbReference>
<keyword evidence="2" id="KW-1185">Reference proteome</keyword>
<accession>A0ABQ7GLD4</accession>
<dbReference type="Proteomes" id="UP000815325">
    <property type="component" value="Unassembled WGS sequence"/>
</dbReference>
<reference evidence="1" key="1">
    <citation type="submission" date="2017-08" db="EMBL/GenBank/DDBJ databases">
        <authorList>
            <person name="Polle J.E."/>
            <person name="Barry K."/>
            <person name="Cushman J."/>
            <person name="Schmutz J."/>
            <person name="Tran D."/>
            <person name="Hathwaick L.T."/>
            <person name="Yim W.C."/>
            <person name="Jenkins J."/>
            <person name="Mckie-Krisberg Z.M."/>
            <person name="Prochnik S."/>
            <person name="Lindquist E."/>
            <person name="Dockter R.B."/>
            <person name="Adam C."/>
            <person name="Molina H."/>
            <person name="Bunkerborg J."/>
            <person name="Jin E."/>
            <person name="Buchheim M."/>
            <person name="Magnuson J."/>
        </authorList>
    </citation>
    <scope>NUCLEOTIDE SEQUENCE</scope>
    <source>
        <strain evidence="1">CCAP 19/18</strain>
    </source>
</reference>
<proteinExistence type="predicted"/>
<evidence type="ECO:0000313" key="2">
    <source>
        <dbReference type="Proteomes" id="UP000815325"/>
    </source>
</evidence>
<gene>
    <name evidence="1" type="ORF">DUNSADRAFT_7455</name>
</gene>